<dbReference type="Gene3D" id="3.80.10.10">
    <property type="entry name" value="Ribonuclease Inhibitor"/>
    <property type="match status" value="1"/>
</dbReference>
<dbReference type="SUPFAM" id="SSF52047">
    <property type="entry name" value="RNI-like"/>
    <property type="match status" value="1"/>
</dbReference>
<reference evidence="3" key="1">
    <citation type="submission" date="2018-01" db="EMBL/GenBank/DDBJ databases">
        <authorList>
            <person name="Alioto T."/>
            <person name="Alioto T."/>
        </authorList>
    </citation>
    <scope>NUCLEOTIDE SEQUENCE [LARGE SCALE GENOMIC DNA]</scope>
</reference>
<gene>
    <name evidence="2" type="ORF">DGUA_6G014269</name>
</gene>
<feature type="region of interest" description="Disordered" evidence="1">
    <location>
        <begin position="1"/>
        <end position="23"/>
    </location>
</feature>
<dbReference type="InterPro" id="IPR032675">
    <property type="entry name" value="LRR_dom_sf"/>
</dbReference>
<sequence>MSVENIKRKPAGHDDAPDAKKAKVRTPTTSVLHLKEDCWRVVMDYLDVPDQLRLASSNVFIGEMFKRYASHRYKHIDETLAGSLDDQELESLLYIVGPHLTSYKSELNFGSYGDRLWLLRSYCTNLRNLKMAFRRTRWNDLNSLQHLKSLHAYLYFPDVDVCVAFVHNLKQFTCLRKLNLEADAYNGRDLHVLNQLESLQVGACPGFNATSLAECCQTMKQLRHLDFGYHIENISKNNFDILVRNCKQLERLAFGVFRLDEKLPYELVCQLPSLQHLKLWHKGSVRASLLEGLINKKGSPLESLILDGPDLREEQVKHLCNISTLKELDVRCDSVPLEDLLKLKNLLYLQISMPIRNDQLLDLLTGLPSLRVLSSRESFNVDASFVNSVRIWANEQREQRGKIKIYLQNSPKYLLENNCDDIEPLIEIINGLSLRDPILMSKKLSERV</sequence>
<dbReference type="OrthoDB" id="7870723at2759"/>
<accession>A0A3B0K3A0</accession>
<evidence type="ECO:0000313" key="2">
    <source>
        <dbReference type="EMBL" id="SPP82400.1"/>
    </source>
</evidence>
<dbReference type="AlphaFoldDB" id="A0A3B0K3A0"/>
<evidence type="ECO:0000313" key="3">
    <source>
        <dbReference type="Proteomes" id="UP000268350"/>
    </source>
</evidence>
<dbReference type="EMBL" id="OUUW01000006">
    <property type="protein sequence ID" value="SPP82400.1"/>
    <property type="molecule type" value="Genomic_DNA"/>
</dbReference>
<proteinExistence type="predicted"/>
<evidence type="ECO:0000256" key="1">
    <source>
        <dbReference type="SAM" id="MobiDB-lite"/>
    </source>
</evidence>
<name>A0A3B0K3A0_DROGU</name>
<protein>
    <submittedName>
        <fullName evidence="2">Uncharacterized protein</fullName>
    </submittedName>
</protein>
<keyword evidence="3" id="KW-1185">Reference proteome</keyword>
<dbReference type="Proteomes" id="UP000268350">
    <property type="component" value="Unassembled WGS sequence"/>
</dbReference>
<feature type="compositionally biased region" description="Basic and acidic residues" evidence="1">
    <location>
        <begin position="1"/>
        <end position="21"/>
    </location>
</feature>
<organism evidence="2 3">
    <name type="scientific">Drosophila guanche</name>
    <name type="common">Fruit fly</name>
    <dbReference type="NCBI Taxonomy" id="7266"/>
    <lineage>
        <taxon>Eukaryota</taxon>
        <taxon>Metazoa</taxon>
        <taxon>Ecdysozoa</taxon>
        <taxon>Arthropoda</taxon>
        <taxon>Hexapoda</taxon>
        <taxon>Insecta</taxon>
        <taxon>Pterygota</taxon>
        <taxon>Neoptera</taxon>
        <taxon>Endopterygota</taxon>
        <taxon>Diptera</taxon>
        <taxon>Brachycera</taxon>
        <taxon>Muscomorpha</taxon>
        <taxon>Ephydroidea</taxon>
        <taxon>Drosophilidae</taxon>
        <taxon>Drosophila</taxon>
        <taxon>Sophophora</taxon>
    </lineage>
</organism>
<dbReference type="OMA" id="MTFRRPR"/>